<dbReference type="Gene3D" id="3.30.559.30">
    <property type="entry name" value="Nonribosomal peptide synthetase, condensation domain"/>
    <property type="match status" value="1"/>
</dbReference>
<dbReference type="Gene3D" id="3.30.559.10">
    <property type="entry name" value="Chloramphenicol acetyltransferase-like domain"/>
    <property type="match status" value="1"/>
</dbReference>
<organism evidence="2 3">
    <name type="scientific">Polymorphospora lycopeni</name>
    <dbReference type="NCBI Taxonomy" id="3140240"/>
    <lineage>
        <taxon>Bacteria</taxon>
        <taxon>Bacillati</taxon>
        <taxon>Actinomycetota</taxon>
        <taxon>Actinomycetes</taxon>
        <taxon>Micromonosporales</taxon>
        <taxon>Micromonosporaceae</taxon>
        <taxon>Polymorphospora</taxon>
    </lineage>
</organism>
<comment type="caution">
    <text evidence="2">The sequence shown here is derived from an EMBL/GenBank/DDBJ whole genome shotgun (WGS) entry which is preliminary data.</text>
</comment>
<evidence type="ECO:0000313" key="3">
    <source>
        <dbReference type="Proteomes" id="UP001582793"/>
    </source>
</evidence>
<dbReference type="PANTHER" id="PTHR45527:SF1">
    <property type="entry name" value="FATTY ACID SYNTHASE"/>
    <property type="match status" value="1"/>
</dbReference>
<accession>A0ABV5CST7</accession>
<gene>
    <name evidence="2" type="ORF">AAFH96_17895</name>
</gene>
<name>A0ABV5CST7_9ACTN</name>
<dbReference type="Pfam" id="PF00668">
    <property type="entry name" value="Condensation"/>
    <property type="match status" value="1"/>
</dbReference>
<evidence type="ECO:0000313" key="2">
    <source>
        <dbReference type="EMBL" id="MFB6394965.1"/>
    </source>
</evidence>
<dbReference type="EMBL" id="JBCGDC010000048">
    <property type="protein sequence ID" value="MFB6394965.1"/>
    <property type="molecule type" value="Genomic_DNA"/>
</dbReference>
<sequence>MIEGTVLPTGPTTHGWTAVDFAATPTASAPITWGQRALWMAILRKPDYQPKINLRRVVAVPRRAPADVLRAVGALLTRHSSLRTRLRTVDGELRQVVADRGSQPVLLVPADTTADGVPTDIRAADGVRADTRAADVTRVADETAATLASTAFDHAEELPQRIALILVAGRVRQVVIVFSHTTVDFRAAELVLRDLRLLLLRGSIDTPAGMQSVDVAHREHDTAHRRRGERAVTHWVAGYGRLPQETLPPVGPPHSPRFRRGVLVSAAADTAVRMIANRHQVTSSTVILAATSLVLAKWSGNDVVGVYTMVSNRSLPGYDEAIAKLNQLGMVVVDLTDRPAFAELLPRVWSAAMNAYRSAYYDPADMRTAFEAAGYPYATGINAHCYLNDIRLTTDADLFGHDTTPARVRAALAGSSFDWTESFDAFTWRTRIEIVDRPGGLGLALTADTAHLPPDRAERFLRDLDRLLVEAAFHDVPWPWL</sequence>
<dbReference type="Proteomes" id="UP001582793">
    <property type="component" value="Unassembled WGS sequence"/>
</dbReference>
<dbReference type="SUPFAM" id="SSF52777">
    <property type="entry name" value="CoA-dependent acyltransferases"/>
    <property type="match status" value="2"/>
</dbReference>
<feature type="domain" description="Condensation" evidence="1">
    <location>
        <begin position="68"/>
        <end position="367"/>
    </location>
</feature>
<dbReference type="PANTHER" id="PTHR45527">
    <property type="entry name" value="NONRIBOSOMAL PEPTIDE SYNTHETASE"/>
    <property type="match status" value="1"/>
</dbReference>
<dbReference type="InterPro" id="IPR001242">
    <property type="entry name" value="Condensation_dom"/>
</dbReference>
<keyword evidence="3" id="KW-1185">Reference proteome</keyword>
<dbReference type="RefSeq" id="WP_375734947.1">
    <property type="nucleotide sequence ID" value="NZ_JBCGDC010000048.1"/>
</dbReference>
<dbReference type="InterPro" id="IPR023213">
    <property type="entry name" value="CAT-like_dom_sf"/>
</dbReference>
<protein>
    <submittedName>
        <fullName evidence="2">Condensation domain-containing protein</fullName>
    </submittedName>
</protein>
<reference evidence="2 3" key="1">
    <citation type="submission" date="2024-04" db="EMBL/GenBank/DDBJ databases">
        <title>Polymorphospora sp. isolated from Baiyangdian Lake in Xiong'an New Area.</title>
        <authorList>
            <person name="Zhang X."/>
            <person name="Liu J."/>
        </authorList>
    </citation>
    <scope>NUCLEOTIDE SEQUENCE [LARGE SCALE GENOMIC DNA]</scope>
    <source>
        <strain evidence="2 3">2-325</strain>
    </source>
</reference>
<evidence type="ECO:0000259" key="1">
    <source>
        <dbReference type="Pfam" id="PF00668"/>
    </source>
</evidence>
<proteinExistence type="predicted"/>